<dbReference type="InterPro" id="IPR023187">
    <property type="entry name" value="Tscrpt_reg_MarR-type_CS"/>
</dbReference>
<dbReference type="GO" id="GO:0006508">
    <property type="term" value="P:proteolysis"/>
    <property type="evidence" value="ECO:0007669"/>
    <property type="project" value="UniProtKB-KW"/>
</dbReference>
<reference evidence="5 6" key="1">
    <citation type="submission" date="2017-06" db="EMBL/GenBank/DDBJ databases">
        <authorList>
            <consortium name="Pathogen Informatics"/>
        </authorList>
    </citation>
    <scope>NUCLEOTIDE SEQUENCE [LARGE SCALE GENOMIC DNA]</scope>
    <source>
        <strain evidence="5 6">NCTC13839</strain>
    </source>
</reference>
<evidence type="ECO:0000256" key="3">
    <source>
        <dbReference type="ARBA" id="ARBA00023163"/>
    </source>
</evidence>
<dbReference type="AlphaFoldDB" id="A0A239YWW1"/>
<keyword evidence="6" id="KW-1185">Reference proteome</keyword>
<gene>
    <name evidence="5" type="primary">hpr</name>
    <name evidence="5" type="ORF">SAMEA4384403_00906</name>
</gene>
<dbReference type="PANTHER" id="PTHR33164:SF58">
    <property type="entry name" value="DNA-BINDING TRANSCRIPTIONAL REPRESSOR SCOC"/>
    <property type="match status" value="1"/>
</dbReference>
<dbReference type="GO" id="GO:0008233">
    <property type="term" value="F:peptidase activity"/>
    <property type="evidence" value="ECO:0007669"/>
    <property type="project" value="UniProtKB-KW"/>
</dbReference>
<evidence type="ECO:0000313" key="6">
    <source>
        <dbReference type="Proteomes" id="UP000242084"/>
    </source>
</evidence>
<dbReference type="InterPro" id="IPR039422">
    <property type="entry name" value="MarR/SlyA-like"/>
</dbReference>
<dbReference type="InterPro" id="IPR036388">
    <property type="entry name" value="WH-like_DNA-bd_sf"/>
</dbReference>
<dbReference type="EMBL" id="LT906462">
    <property type="protein sequence ID" value="SNV63063.1"/>
    <property type="molecule type" value="Genomic_DNA"/>
</dbReference>
<evidence type="ECO:0000256" key="2">
    <source>
        <dbReference type="ARBA" id="ARBA00023125"/>
    </source>
</evidence>
<protein>
    <submittedName>
        <fullName evidence="5">Protease production regulatory protein Hpr</fullName>
    </submittedName>
</protein>
<keyword evidence="5" id="KW-0645">Protease</keyword>
<name>A0A239YWW1_9STAP</name>
<dbReference type="RefSeq" id="WP_095087226.1">
    <property type="nucleotide sequence ID" value="NZ_BMDM01000002.1"/>
</dbReference>
<dbReference type="InterPro" id="IPR000835">
    <property type="entry name" value="HTH_MarR-typ"/>
</dbReference>
<accession>A0A239YWW1</accession>
<keyword evidence="5" id="KW-0378">Hydrolase</keyword>
<dbReference type="Pfam" id="PF01047">
    <property type="entry name" value="MarR"/>
    <property type="match status" value="1"/>
</dbReference>
<dbReference type="KEGG" id="sste:SAMEA4384403_0906"/>
<dbReference type="GO" id="GO:0003700">
    <property type="term" value="F:DNA-binding transcription factor activity"/>
    <property type="evidence" value="ECO:0007669"/>
    <property type="project" value="InterPro"/>
</dbReference>
<evidence type="ECO:0000313" key="5">
    <source>
        <dbReference type="EMBL" id="SNV63063.1"/>
    </source>
</evidence>
<dbReference type="OrthoDB" id="2393954at2"/>
<dbReference type="GO" id="GO:0003677">
    <property type="term" value="F:DNA binding"/>
    <property type="evidence" value="ECO:0007669"/>
    <property type="project" value="UniProtKB-KW"/>
</dbReference>
<dbReference type="PROSITE" id="PS50995">
    <property type="entry name" value="HTH_MARR_2"/>
    <property type="match status" value="1"/>
</dbReference>
<dbReference type="InterPro" id="IPR036390">
    <property type="entry name" value="WH_DNA-bd_sf"/>
</dbReference>
<keyword evidence="2" id="KW-0238">DNA-binding</keyword>
<dbReference type="GO" id="GO:0006950">
    <property type="term" value="P:response to stress"/>
    <property type="evidence" value="ECO:0007669"/>
    <property type="project" value="TreeGrafter"/>
</dbReference>
<keyword evidence="3" id="KW-0804">Transcription</keyword>
<organism evidence="5 6">
    <name type="scientific">Mammaliicoccus stepanovicii</name>
    <dbReference type="NCBI Taxonomy" id="643214"/>
    <lineage>
        <taxon>Bacteria</taxon>
        <taxon>Bacillati</taxon>
        <taxon>Bacillota</taxon>
        <taxon>Bacilli</taxon>
        <taxon>Bacillales</taxon>
        <taxon>Staphylococcaceae</taxon>
        <taxon>Mammaliicoccus</taxon>
    </lineage>
</organism>
<dbReference type="PANTHER" id="PTHR33164">
    <property type="entry name" value="TRANSCRIPTIONAL REGULATOR, MARR FAMILY"/>
    <property type="match status" value="1"/>
</dbReference>
<evidence type="ECO:0000259" key="4">
    <source>
        <dbReference type="PROSITE" id="PS50995"/>
    </source>
</evidence>
<sequence length="181" mass="21546">MTNERDMIEKMLFTHKVSQLSKALWKTIEKDWQQWIKPFDLNINEHHILIIIRSLDEATISEVSKYGVMHVSTVFNFAKNLEKRGYLNMPKSQQDKRTTYLELTDKGLDVLRQTYMSYTNDTNRLYDIAADYEKVMYSMPEFTDVKYIVGQIYGSDFINHIEENHEQLRKYLLDETPTDES</sequence>
<evidence type="ECO:0000256" key="1">
    <source>
        <dbReference type="ARBA" id="ARBA00023015"/>
    </source>
</evidence>
<keyword evidence="1" id="KW-0805">Transcription regulation</keyword>
<dbReference type="Gene3D" id="1.10.10.10">
    <property type="entry name" value="Winged helix-like DNA-binding domain superfamily/Winged helix DNA-binding domain"/>
    <property type="match status" value="1"/>
</dbReference>
<dbReference type="Proteomes" id="UP000242084">
    <property type="component" value="Chromosome 1"/>
</dbReference>
<dbReference type="PROSITE" id="PS01117">
    <property type="entry name" value="HTH_MARR_1"/>
    <property type="match status" value="1"/>
</dbReference>
<dbReference type="SMART" id="SM00347">
    <property type="entry name" value="HTH_MARR"/>
    <property type="match status" value="1"/>
</dbReference>
<feature type="domain" description="HTH marR-type" evidence="4">
    <location>
        <begin position="10"/>
        <end position="154"/>
    </location>
</feature>
<dbReference type="SUPFAM" id="SSF46785">
    <property type="entry name" value="Winged helix' DNA-binding domain"/>
    <property type="match status" value="1"/>
</dbReference>
<proteinExistence type="predicted"/>
<dbReference type="NCBIfam" id="NF010349">
    <property type="entry name" value="PRK13777.1"/>
    <property type="match status" value="1"/>
</dbReference>